<protein>
    <recommendedName>
        <fullName evidence="4">Sel1 repeat family protein</fullName>
    </recommendedName>
</protein>
<dbReference type="SMART" id="SM00671">
    <property type="entry name" value="SEL1"/>
    <property type="match status" value="4"/>
</dbReference>
<dbReference type="Gene3D" id="1.25.40.10">
    <property type="entry name" value="Tetratricopeptide repeat domain"/>
    <property type="match status" value="2"/>
</dbReference>
<dbReference type="RefSeq" id="WP_096056122.1">
    <property type="nucleotide sequence ID" value="NZ_CP023344.1"/>
</dbReference>
<dbReference type="OrthoDB" id="9816559at2"/>
<dbReference type="KEGG" id="vbh:CMV30_11290"/>
<organism evidence="2 3">
    <name type="scientific">Nibricoccus aquaticus</name>
    <dbReference type="NCBI Taxonomy" id="2576891"/>
    <lineage>
        <taxon>Bacteria</taxon>
        <taxon>Pseudomonadati</taxon>
        <taxon>Verrucomicrobiota</taxon>
        <taxon>Opitutia</taxon>
        <taxon>Opitutales</taxon>
        <taxon>Opitutaceae</taxon>
        <taxon>Nibricoccus</taxon>
    </lineage>
</organism>
<feature type="region of interest" description="Disordered" evidence="1">
    <location>
        <begin position="51"/>
        <end position="137"/>
    </location>
</feature>
<gene>
    <name evidence="2" type="ORF">CMV30_11290</name>
</gene>
<dbReference type="InterPro" id="IPR006597">
    <property type="entry name" value="Sel1-like"/>
</dbReference>
<proteinExistence type="predicted"/>
<feature type="compositionally biased region" description="Low complexity" evidence="1">
    <location>
        <begin position="59"/>
        <end position="73"/>
    </location>
</feature>
<dbReference type="InterPro" id="IPR011990">
    <property type="entry name" value="TPR-like_helical_dom_sf"/>
</dbReference>
<name>A0A290QBB5_9BACT</name>
<accession>A0A290QBB5</accession>
<reference evidence="2 3" key="1">
    <citation type="submission" date="2017-09" db="EMBL/GenBank/DDBJ databases">
        <title>Complete genome sequence of Verrucomicrobial strain HZ-65, isolated from freshwater.</title>
        <authorList>
            <person name="Choi A."/>
        </authorList>
    </citation>
    <scope>NUCLEOTIDE SEQUENCE [LARGE SCALE GENOMIC DNA]</scope>
    <source>
        <strain evidence="2 3">HZ-65</strain>
    </source>
</reference>
<evidence type="ECO:0000256" key="1">
    <source>
        <dbReference type="SAM" id="MobiDB-lite"/>
    </source>
</evidence>
<dbReference type="EMBL" id="CP023344">
    <property type="protein sequence ID" value="ATC64490.1"/>
    <property type="molecule type" value="Genomic_DNA"/>
</dbReference>
<dbReference type="SUPFAM" id="SSF81901">
    <property type="entry name" value="HCP-like"/>
    <property type="match status" value="2"/>
</dbReference>
<keyword evidence="3" id="KW-1185">Reference proteome</keyword>
<evidence type="ECO:0000313" key="2">
    <source>
        <dbReference type="EMBL" id="ATC64490.1"/>
    </source>
</evidence>
<evidence type="ECO:0000313" key="3">
    <source>
        <dbReference type="Proteomes" id="UP000217265"/>
    </source>
</evidence>
<dbReference type="Proteomes" id="UP000217265">
    <property type="component" value="Chromosome"/>
</dbReference>
<evidence type="ECO:0008006" key="4">
    <source>
        <dbReference type="Google" id="ProtNLM"/>
    </source>
</evidence>
<feature type="compositionally biased region" description="Basic and acidic residues" evidence="1">
    <location>
        <begin position="74"/>
        <end position="129"/>
    </location>
</feature>
<dbReference type="AlphaFoldDB" id="A0A290QBB5"/>
<sequence>MRLPSPRRALYPRLILTAALLALPLFAQRYDSMSPRELQRRLERDTDQLIDSLRKQRNSPTRSGPPSGPSPWEQEIRSRREREASARAEQARLDAEWRRDHPNETRQQYFDRIDREQAAAAREERRQRDAAAAARRAQREREAAEIARREAANWARVRASHNGYAAEVSPPIFSSPTESLLWFLRHHNETQNEWAANQAAMLLMEGVGTPQNIPGALRLLDPNGPAAKKAGQRHPETRALFAYLQLTQPDAVKAAGFEVDVVAARQDLEAAASKTDLAKWYFARFLNNSDSPADQKLALRLITRGAFWARVYFAGFVNMSPAAHDPILKYVSPISLSIVEKQRAHIPTLIRELPMEEFENFDDLLPYVSEPLRTEAMTLYVEAIANRAVPLTPAQNFNYSAFDHILEKAGQAGIDGVAGLAALHRFHLLGIDELGAFRLSWDDEPDAARTLAALTRWSSRDDLLGARARLAIEGLALQAASPRRWTPPLLDEVALYQNAAREHARLVALAFVDADSPKTISQLRSEAEAAKNAAHVRALAARARRDANAPKPDAVPALLASIKASEQWADARNDLVLFAAGNPIFPSTFAVNDASFDLTKAAALYNEAFAAGTPTAVRRQRLLEAMRLGDAFAPVMIAAELPNASPSIEKLKQLSAARRARDVAAKIPRALTARLVEVRLRGEDFEPALTDAVAAGSVLAARLKTAQRIENSLSREADRPPSWNLSPALIAELDASLADWATPEFSAEWESLSHTLSSEDTSRAFAWFYPALQWEMDRQQRLLDDELIRAVQPQLDAVIATLSEWPGINQQDPRHTELLDRASRDRAAAEELVASDGLGALQLFIKAAGYGERSALEMLASHIRQGSGDLPRSAALADQLTAVAFKMTMADAEVGDSAAAEQIANSYRDGRGVAPDHAASLTWLRYAAELGELTAATALRDRALTAPVDKTAARHWSVFVEAIENLEHLPASPRRTPADSAPLAPVRAELETILAAADQNIAKAARITDAQRESFQSLNDDAYERLKENPASGLLALAKAAAAGSREAAFTAAQILATGRNGLEPDPTLARRVHALALKQLQIDAEYGDAFAAYHVGLYALDLPAAQPDPTAALRWLTYAAELGEPAAAEFLAKLYTDGAPGIAPDAKQSARWTAFAKKTLSDNFKPRAPLRR</sequence>